<comment type="caution">
    <text evidence="2">The sequence shown here is derived from an EMBL/GenBank/DDBJ whole genome shotgun (WGS) entry which is preliminary data.</text>
</comment>
<dbReference type="InterPro" id="IPR043504">
    <property type="entry name" value="Peptidase_S1_PA_chymotrypsin"/>
</dbReference>
<reference evidence="2 3" key="1">
    <citation type="submission" date="2016-05" db="EMBL/GenBank/DDBJ databases">
        <authorList>
            <person name="Lavstsen T."/>
            <person name="Jespersen J.S."/>
        </authorList>
    </citation>
    <scope>NUCLEOTIDE SEQUENCE [LARGE SCALE GENOMIC DNA]</scope>
    <source>
        <strain evidence="2 3">B7-9</strain>
    </source>
</reference>
<dbReference type="InterPro" id="IPR009003">
    <property type="entry name" value="Peptidase_S1_PA"/>
</dbReference>
<dbReference type="Gene3D" id="2.40.10.10">
    <property type="entry name" value="Trypsin-like serine proteases"/>
    <property type="match status" value="2"/>
</dbReference>
<dbReference type="SUPFAM" id="SSF50494">
    <property type="entry name" value="Trypsin-like serine proteases"/>
    <property type="match status" value="1"/>
</dbReference>
<sequence>MPVITPSYFTDSRCRQELTLFLERECQLGRNDLILPLLYLPTPRRQPPHTDPLAAAIATRTAEDWTALRHAAMNSPDVHNAIERLATHILAALNRVQSATSERFTGTPPASGETLSESTVVESGRLNAPMLPVVEAQRLLTCADAVALVSIGQFERGQLKPKRSTGTAWLITPDLALTCWHVVHGRGMFEDKARTKDVDTQVEHCLLTFNFTEVGAGTDYILERIECAERNSSGLDYALVRLRDRPDHPLAQRQPLIIEPEAPLTAISELYIMQHPRGQPSQGADGHFVRRLANDQRLHYTNPTTEGTSGSAVLVRPRWRVVAMHHGATPDTTYGEGIALRSIMQNIQHQRRDLYEEIMEVQRTPYRSLIFWALNEIASPLGTEKRLRFADHSPLEATRFREV</sequence>
<evidence type="ECO:0000313" key="3">
    <source>
        <dbReference type="Proteomes" id="UP000220922"/>
    </source>
</evidence>
<feature type="region of interest" description="Disordered" evidence="1">
    <location>
        <begin position="100"/>
        <end position="119"/>
    </location>
</feature>
<dbReference type="EMBL" id="LYXE01000140">
    <property type="protein sequence ID" value="PDV97443.1"/>
    <property type="molecule type" value="Genomic_DNA"/>
</dbReference>
<accession>A0A2H3KI18</accession>
<name>A0A2H3KI18_9CHLR</name>
<dbReference type="OrthoDB" id="513782at2"/>
<protein>
    <recommendedName>
        <fullName evidence="4">Serine protease</fullName>
    </recommendedName>
</protein>
<keyword evidence="3" id="KW-1185">Reference proteome</keyword>
<gene>
    <name evidence="2" type="ORF">A9Q02_18280</name>
</gene>
<dbReference type="Pfam" id="PF13365">
    <property type="entry name" value="Trypsin_2"/>
    <property type="match status" value="1"/>
</dbReference>
<dbReference type="AlphaFoldDB" id="A0A2H3KI18"/>
<organism evidence="2 3">
    <name type="scientific">Candidatus Chloroploca asiatica</name>
    <dbReference type="NCBI Taxonomy" id="1506545"/>
    <lineage>
        <taxon>Bacteria</taxon>
        <taxon>Bacillati</taxon>
        <taxon>Chloroflexota</taxon>
        <taxon>Chloroflexia</taxon>
        <taxon>Chloroflexales</taxon>
        <taxon>Chloroflexineae</taxon>
        <taxon>Oscillochloridaceae</taxon>
        <taxon>Candidatus Chloroploca</taxon>
    </lineage>
</organism>
<evidence type="ECO:0000256" key="1">
    <source>
        <dbReference type="SAM" id="MobiDB-lite"/>
    </source>
</evidence>
<dbReference type="Proteomes" id="UP000220922">
    <property type="component" value="Unassembled WGS sequence"/>
</dbReference>
<evidence type="ECO:0000313" key="2">
    <source>
        <dbReference type="EMBL" id="PDV97443.1"/>
    </source>
</evidence>
<proteinExistence type="predicted"/>
<evidence type="ECO:0008006" key="4">
    <source>
        <dbReference type="Google" id="ProtNLM"/>
    </source>
</evidence>